<protein>
    <submittedName>
        <fullName evidence="9">Unannotated protein</fullName>
    </submittedName>
</protein>
<dbReference type="GO" id="GO:0016627">
    <property type="term" value="F:oxidoreductase activity, acting on the CH-CH group of donors"/>
    <property type="evidence" value="ECO:0007669"/>
    <property type="project" value="InterPro"/>
</dbReference>
<dbReference type="InterPro" id="IPR009100">
    <property type="entry name" value="AcylCoA_DH/oxidase_NM_dom_sf"/>
</dbReference>
<keyword evidence="3" id="KW-0285">Flavoprotein</keyword>
<dbReference type="EMBL" id="CAFBPM010000007">
    <property type="protein sequence ID" value="CAB5020441.1"/>
    <property type="molecule type" value="Genomic_DNA"/>
</dbReference>
<evidence type="ECO:0000256" key="3">
    <source>
        <dbReference type="ARBA" id="ARBA00022630"/>
    </source>
</evidence>
<organism evidence="9">
    <name type="scientific">freshwater metagenome</name>
    <dbReference type="NCBI Taxonomy" id="449393"/>
    <lineage>
        <taxon>unclassified sequences</taxon>
        <taxon>metagenomes</taxon>
        <taxon>ecological metagenomes</taxon>
    </lineage>
</organism>
<keyword evidence="4" id="KW-0274">FAD</keyword>
<proteinExistence type="inferred from homology"/>
<evidence type="ECO:0000256" key="4">
    <source>
        <dbReference type="ARBA" id="ARBA00022827"/>
    </source>
</evidence>
<feature type="domain" description="Acyl-CoA dehydrogenase/oxidase N-terminal" evidence="8">
    <location>
        <begin position="6"/>
        <end position="98"/>
    </location>
</feature>
<comment type="similarity">
    <text evidence="2">Belongs to the acyl-CoA dehydrogenase family.</text>
</comment>
<dbReference type="EMBL" id="CAFBLT010000001">
    <property type="protein sequence ID" value="CAB4879719.1"/>
    <property type="molecule type" value="Genomic_DNA"/>
</dbReference>
<evidence type="ECO:0000256" key="2">
    <source>
        <dbReference type="ARBA" id="ARBA00009347"/>
    </source>
</evidence>
<evidence type="ECO:0000313" key="9">
    <source>
        <dbReference type="EMBL" id="CAB4827763.1"/>
    </source>
</evidence>
<evidence type="ECO:0000313" key="11">
    <source>
        <dbReference type="EMBL" id="CAB5020441.1"/>
    </source>
</evidence>
<name>A0A6J7A4Q8_9ZZZZ</name>
<dbReference type="InterPro" id="IPR009075">
    <property type="entry name" value="AcylCo_DH/oxidase_C"/>
</dbReference>
<evidence type="ECO:0000259" key="7">
    <source>
        <dbReference type="Pfam" id="PF02770"/>
    </source>
</evidence>
<evidence type="ECO:0000259" key="8">
    <source>
        <dbReference type="Pfam" id="PF02771"/>
    </source>
</evidence>
<reference evidence="9" key="1">
    <citation type="submission" date="2020-05" db="EMBL/GenBank/DDBJ databases">
        <authorList>
            <person name="Chiriac C."/>
            <person name="Salcher M."/>
            <person name="Ghai R."/>
            <person name="Kavagutti S V."/>
        </authorList>
    </citation>
    <scope>NUCLEOTIDE SEQUENCE</scope>
</reference>
<accession>A0A6J7A4Q8</accession>
<evidence type="ECO:0000259" key="6">
    <source>
        <dbReference type="Pfam" id="PF00441"/>
    </source>
</evidence>
<evidence type="ECO:0000313" key="10">
    <source>
        <dbReference type="EMBL" id="CAB4879719.1"/>
    </source>
</evidence>
<dbReference type="InterPro" id="IPR052161">
    <property type="entry name" value="Mycobact_Acyl-CoA_DH"/>
</dbReference>
<dbReference type="Pfam" id="PF00441">
    <property type="entry name" value="Acyl-CoA_dh_1"/>
    <property type="match status" value="2"/>
</dbReference>
<dbReference type="Gene3D" id="1.20.140.10">
    <property type="entry name" value="Butyryl-CoA Dehydrogenase, subunit A, domain 3"/>
    <property type="match status" value="2"/>
</dbReference>
<evidence type="ECO:0000256" key="1">
    <source>
        <dbReference type="ARBA" id="ARBA00001974"/>
    </source>
</evidence>
<dbReference type="FunFam" id="2.40.110.10:FF:000011">
    <property type="entry name" value="Acyl-CoA dehydrogenase FadE34"/>
    <property type="match status" value="1"/>
</dbReference>
<dbReference type="InterPro" id="IPR036250">
    <property type="entry name" value="AcylCo_DH-like_C"/>
</dbReference>
<dbReference type="SUPFAM" id="SSF56645">
    <property type="entry name" value="Acyl-CoA dehydrogenase NM domain-like"/>
    <property type="match status" value="2"/>
</dbReference>
<comment type="cofactor">
    <cofactor evidence="1">
        <name>FAD</name>
        <dbReference type="ChEBI" id="CHEBI:57692"/>
    </cofactor>
</comment>
<dbReference type="InterPro" id="IPR037069">
    <property type="entry name" value="AcylCoA_DH/ox_N_sf"/>
</dbReference>
<dbReference type="InterPro" id="IPR046373">
    <property type="entry name" value="Acyl-CoA_Oxase/DH_mid-dom_sf"/>
</dbReference>
<dbReference type="PANTHER" id="PTHR43292:SF4">
    <property type="entry name" value="ACYL-COA DEHYDROGENASE FADE34"/>
    <property type="match status" value="1"/>
</dbReference>
<keyword evidence="5" id="KW-0560">Oxidoreductase</keyword>
<evidence type="ECO:0000256" key="5">
    <source>
        <dbReference type="ARBA" id="ARBA00023002"/>
    </source>
</evidence>
<feature type="domain" description="Acyl-CoA dehydrogenase/oxidase C-terminal" evidence="6">
    <location>
        <begin position="226"/>
        <end position="351"/>
    </location>
</feature>
<feature type="domain" description="Acyl-CoA oxidase/dehydrogenase middle" evidence="7">
    <location>
        <begin position="474"/>
        <end position="568"/>
    </location>
</feature>
<dbReference type="InterPro" id="IPR013786">
    <property type="entry name" value="AcylCoA_DH/ox_N"/>
</dbReference>
<dbReference type="Pfam" id="PF02771">
    <property type="entry name" value="Acyl-CoA_dh_N"/>
    <property type="match status" value="2"/>
</dbReference>
<feature type="domain" description="Acyl-CoA dehydrogenase/oxidase N-terminal" evidence="8">
    <location>
        <begin position="378"/>
        <end position="470"/>
    </location>
</feature>
<dbReference type="PANTHER" id="PTHR43292">
    <property type="entry name" value="ACYL-COA DEHYDROGENASE"/>
    <property type="match status" value="1"/>
</dbReference>
<dbReference type="Gene3D" id="1.10.540.10">
    <property type="entry name" value="Acyl-CoA dehydrogenase/oxidase, N-terminal domain"/>
    <property type="match status" value="2"/>
</dbReference>
<dbReference type="EMBL" id="CAFABE010000034">
    <property type="protein sequence ID" value="CAB4827763.1"/>
    <property type="molecule type" value="Genomic_DNA"/>
</dbReference>
<dbReference type="Gene3D" id="2.40.110.10">
    <property type="entry name" value="Butyryl-CoA Dehydrogenase, subunit A, domain 2"/>
    <property type="match status" value="1"/>
</dbReference>
<gene>
    <name evidence="9" type="ORF">UFOPK3164_00878</name>
    <name evidence="10" type="ORF">UFOPK3427_01419</name>
    <name evidence="11" type="ORF">UFOPK4112_00882</name>
</gene>
<sequence>MPLAVSEDHDELQRTIRRWLETYCQPDIPRAVVEGDAGGVPGIWKQIADQGWLGLHVDEAFGGQGFGFPELAIVLEEFGASLVPGPVLSTVVVSSVVQRVLRAHPDRTELTALLEGLSDGSLPAGLSFGSESLRLESGSMGAGVSVSGTIAPVLGAPSASIYLVPVADLGWILVSPGDGVSVETRPALDATRTLGALTLDNVSIPAQRCFGDITRSDVTDIALVLSAAESTGSARWCLETTSAYATTRVQFGRPIGQFQAVKHRLADMLVQVEQSTAVAWDGARSEDDRLDERQLVAAITGSIVIDGFVECAKSCVQLHGGIGFTWEHDAHLYFRRALATQALLGSSDIHSVRVEQLVSSGVRRSLSSDLPAEAEEIRGEIEPLVAQAKGLKEEERRDFLIETGLSVPHWPRPWGREASPLEQIVIQEEMTKAHVAGPHLSIGGWALPTIITHGTSEQQERWVRPTLRGEMAWCQLFSEPGAGSDLASLSMKAEKVEGGYSLTGQKVWTSMARQADVGICLARTDSSGKRHDGITYFIVDMKSEGIEIRPLRELTGDAMFNEVFFTNVFVPDDTVIGAVGDGWKIARTTLDNERVFMSTGSSFGIGVEQVVDALGKKGEQASVLERLAVGGLLAEAQSIAIMGQRATLLSLSGLEVGANASVRKLLGAEHEQRVQQLGLGLTGAMGAVADGEAAAWSRGTLFTRCLTIAGGTSEVQRNVIAERLLGQPKDPEPGE</sequence>
<dbReference type="Pfam" id="PF02770">
    <property type="entry name" value="Acyl-CoA_dh_M"/>
    <property type="match status" value="1"/>
</dbReference>
<dbReference type="AlphaFoldDB" id="A0A6J7A4Q8"/>
<dbReference type="GO" id="GO:0050660">
    <property type="term" value="F:flavin adenine dinucleotide binding"/>
    <property type="evidence" value="ECO:0007669"/>
    <property type="project" value="InterPro"/>
</dbReference>
<dbReference type="SUPFAM" id="SSF47203">
    <property type="entry name" value="Acyl-CoA dehydrogenase C-terminal domain-like"/>
    <property type="match status" value="2"/>
</dbReference>
<dbReference type="InterPro" id="IPR006091">
    <property type="entry name" value="Acyl-CoA_Oxase/DH_mid-dom"/>
</dbReference>
<feature type="domain" description="Acyl-CoA dehydrogenase/oxidase C-terminal" evidence="6">
    <location>
        <begin position="580"/>
        <end position="725"/>
    </location>
</feature>
<dbReference type="GO" id="GO:0005886">
    <property type="term" value="C:plasma membrane"/>
    <property type="evidence" value="ECO:0007669"/>
    <property type="project" value="TreeGrafter"/>
</dbReference>